<organism evidence="1 2">
    <name type="scientific">Curtobacterium citreum</name>
    <dbReference type="NCBI Taxonomy" id="2036"/>
    <lineage>
        <taxon>Bacteria</taxon>
        <taxon>Bacillati</taxon>
        <taxon>Actinomycetota</taxon>
        <taxon>Actinomycetes</taxon>
        <taxon>Micrococcales</taxon>
        <taxon>Microbacteriaceae</taxon>
        <taxon>Curtobacterium</taxon>
    </lineage>
</organism>
<accession>A0A850DV41</accession>
<protein>
    <submittedName>
        <fullName evidence="1">Uncharacterized protein</fullName>
    </submittedName>
</protein>
<dbReference type="AlphaFoldDB" id="A0A850DV41"/>
<dbReference type="Proteomes" id="UP000539146">
    <property type="component" value="Unassembled WGS sequence"/>
</dbReference>
<sequence length="128" mass="13852">MFGLLGAAALFTILVFTWNQGLKAYDRSHVIRVDCLVTAAEPEVGGSTSGRGSGTLFDQITVDSPDCGSLTIRRGVTGGNKQQLAERLGTQERWSFRVGAGSFELRSVLHLLGEPVLTQGFSEIREHE</sequence>
<evidence type="ECO:0000313" key="1">
    <source>
        <dbReference type="EMBL" id="NUU29254.1"/>
    </source>
</evidence>
<evidence type="ECO:0000313" key="2">
    <source>
        <dbReference type="Proteomes" id="UP000539146"/>
    </source>
</evidence>
<name>A0A850DV41_9MICO</name>
<proteinExistence type="predicted"/>
<gene>
    <name evidence="1" type="ORF">HP467_14250</name>
</gene>
<dbReference type="EMBL" id="JABMCG010000123">
    <property type="protein sequence ID" value="NUU29254.1"/>
    <property type="molecule type" value="Genomic_DNA"/>
</dbReference>
<reference evidence="1 2" key="1">
    <citation type="submission" date="2020-05" db="EMBL/GenBank/DDBJ databases">
        <title>Genome Sequencing of Type Strains.</title>
        <authorList>
            <person name="Lemaire J.F."/>
            <person name="Inderbitzin P."/>
            <person name="Gregorio O.A."/>
            <person name="Collins S.B."/>
            <person name="Wespe N."/>
            <person name="Knight-Connoni V."/>
        </authorList>
    </citation>
    <scope>NUCLEOTIDE SEQUENCE [LARGE SCALE GENOMIC DNA]</scope>
    <source>
        <strain evidence="1 2">DSM 20512</strain>
    </source>
</reference>
<comment type="caution">
    <text evidence="1">The sequence shown here is derived from an EMBL/GenBank/DDBJ whole genome shotgun (WGS) entry which is preliminary data.</text>
</comment>
<dbReference type="RefSeq" id="WP_175326587.1">
    <property type="nucleotide sequence ID" value="NZ_BAAAWP010000001.1"/>
</dbReference>